<dbReference type="Proteomes" id="UP001527925">
    <property type="component" value="Unassembled WGS sequence"/>
</dbReference>
<keyword evidence="4" id="KW-1185">Reference proteome</keyword>
<evidence type="ECO:0000256" key="2">
    <source>
        <dbReference type="SAM" id="Phobius"/>
    </source>
</evidence>
<dbReference type="InterPro" id="IPR007612">
    <property type="entry name" value="LOR"/>
</dbReference>
<keyword evidence="2" id="KW-1133">Transmembrane helix</keyword>
<dbReference type="SUPFAM" id="SSF54518">
    <property type="entry name" value="Tubby C-terminal domain-like"/>
    <property type="match status" value="1"/>
</dbReference>
<keyword evidence="2" id="KW-0812">Transmembrane</keyword>
<keyword evidence="2" id="KW-0472">Membrane</keyword>
<evidence type="ECO:0000256" key="1">
    <source>
        <dbReference type="ARBA" id="ARBA00005437"/>
    </source>
</evidence>
<dbReference type="EMBL" id="JADGIZ020000024">
    <property type="protein sequence ID" value="KAL2915376.1"/>
    <property type="molecule type" value="Genomic_DNA"/>
</dbReference>
<reference evidence="3 4" key="1">
    <citation type="submission" date="2023-09" db="EMBL/GenBank/DDBJ databases">
        <title>Pangenome analysis of Batrachochytrium dendrobatidis and related Chytrids.</title>
        <authorList>
            <person name="Yacoub M.N."/>
            <person name="Stajich J.E."/>
            <person name="James T.Y."/>
        </authorList>
    </citation>
    <scope>NUCLEOTIDE SEQUENCE [LARGE SCALE GENOMIC DNA]</scope>
    <source>
        <strain evidence="3 4">JEL0888</strain>
    </source>
</reference>
<dbReference type="InterPro" id="IPR038595">
    <property type="entry name" value="LOR_sf"/>
</dbReference>
<dbReference type="InterPro" id="IPR025659">
    <property type="entry name" value="Tubby-like_C"/>
</dbReference>
<dbReference type="Gene3D" id="2.40.160.200">
    <property type="entry name" value="LURP1-related"/>
    <property type="match status" value="1"/>
</dbReference>
<accession>A0ABR4N7E0</accession>
<dbReference type="Pfam" id="PF04525">
    <property type="entry name" value="LOR"/>
    <property type="match status" value="1"/>
</dbReference>
<comment type="caution">
    <text evidence="3">The sequence shown here is derived from an EMBL/GenBank/DDBJ whole genome shotgun (WGS) entry which is preliminary data.</text>
</comment>
<protein>
    <submittedName>
        <fullName evidence="3">Uncharacterized protein</fullName>
    </submittedName>
</protein>
<name>A0ABR4N7E0_9FUNG</name>
<evidence type="ECO:0000313" key="3">
    <source>
        <dbReference type="EMBL" id="KAL2915376.1"/>
    </source>
</evidence>
<proteinExistence type="inferred from homology"/>
<gene>
    <name evidence="3" type="ORF">HK105_204992</name>
</gene>
<feature type="transmembrane region" description="Helical" evidence="2">
    <location>
        <begin position="172"/>
        <end position="193"/>
    </location>
</feature>
<comment type="similarity">
    <text evidence="1">Belongs to the LOR family.</text>
</comment>
<sequence>MGAGQSTQLTEPKLAAVPAPVTLVSPKFVLPQQVTLQLLPVSVPVERYDIVDTSGELFFRVERRLVGKASGSTLLDVDGHALATTRCDSSGMQPLYTTSAGSDARTVLMRSRPGAGFKVSEMVHSFTDEDSGKRTQVGSKAVLAQFEGAMHLLDGARETAALLAKFQRAGDVLWVSVAAGVDIVLACVVCILADAESTRLRKN</sequence>
<evidence type="ECO:0000313" key="4">
    <source>
        <dbReference type="Proteomes" id="UP001527925"/>
    </source>
</evidence>
<organism evidence="3 4">
    <name type="scientific">Polyrhizophydium stewartii</name>
    <dbReference type="NCBI Taxonomy" id="2732419"/>
    <lineage>
        <taxon>Eukaryota</taxon>
        <taxon>Fungi</taxon>
        <taxon>Fungi incertae sedis</taxon>
        <taxon>Chytridiomycota</taxon>
        <taxon>Chytridiomycota incertae sedis</taxon>
        <taxon>Chytridiomycetes</taxon>
        <taxon>Rhizophydiales</taxon>
        <taxon>Rhizophydiales incertae sedis</taxon>
        <taxon>Polyrhizophydium</taxon>
    </lineage>
</organism>